<dbReference type="InterPro" id="IPR024930">
    <property type="entry name" value="Skp_dom_sf"/>
</dbReference>
<dbReference type="Pfam" id="PF03938">
    <property type="entry name" value="OmpH"/>
    <property type="match status" value="1"/>
</dbReference>
<name>A0A2K8MK02_9SPHN</name>
<dbReference type="RefSeq" id="WP_100283997.1">
    <property type="nucleotide sequence ID" value="NZ_CP024923.1"/>
</dbReference>
<dbReference type="SUPFAM" id="SSF111384">
    <property type="entry name" value="OmpH-like"/>
    <property type="match status" value="1"/>
</dbReference>
<proteinExistence type="predicted"/>
<evidence type="ECO:0000313" key="2">
    <source>
        <dbReference type="EMBL" id="ATY34208.1"/>
    </source>
</evidence>
<dbReference type="Proteomes" id="UP000229081">
    <property type="component" value="Chromosome"/>
</dbReference>
<dbReference type="EMBL" id="CP024923">
    <property type="protein sequence ID" value="ATY34208.1"/>
    <property type="molecule type" value="Genomic_DNA"/>
</dbReference>
<dbReference type="KEGG" id="sphc:CVN68_21455"/>
<evidence type="ECO:0008006" key="4">
    <source>
        <dbReference type="Google" id="ProtNLM"/>
    </source>
</evidence>
<dbReference type="OrthoDB" id="7573043at2"/>
<evidence type="ECO:0000256" key="1">
    <source>
        <dbReference type="SAM" id="SignalP"/>
    </source>
</evidence>
<dbReference type="InterPro" id="IPR005632">
    <property type="entry name" value="Chaperone_Skp"/>
</dbReference>
<protein>
    <recommendedName>
        <fullName evidence="4">OmpH family outer membrane protein</fullName>
    </recommendedName>
</protein>
<keyword evidence="1" id="KW-0732">Signal</keyword>
<keyword evidence="3" id="KW-1185">Reference proteome</keyword>
<dbReference type="Gene3D" id="3.30.910.20">
    <property type="entry name" value="Skp domain"/>
    <property type="match status" value="1"/>
</dbReference>
<dbReference type="GO" id="GO:0051082">
    <property type="term" value="F:unfolded protein binding"/>
    <property type="evidence" value="ECO:0007669"/>
    <property type="project" value="InterPro"/>
</dbReference>
<reference evidence="2 3" key="1">
    <citation type="submission" date="2017-11" db="EMBL/GenBank/DDBJ databases">
        <title>Complete genome sequence of Sphingomonas sp. Strain Cra20, a psychrotolerant potential plant growth promoting rhizobacteria.</title>
        <authorList>
            <person name="Luo Y."/>
        </authorList>
    </citation>
    <scope>NUCLEOTIDE SEQUENCE [LARGE SCALE GENOMIC DNA]</scope>
    <source>
        <strain evidence="2 3">Cra20</strain>
    </source>
</reference>
<organism evidence="2 3">
    <name type="scientific">Sphingomonas psychrotolerans</name>
    <dbReference type="NCBI Taxonomy" id="1327635"/>
    <lineage>
        <taxon>Bacteria</taxon>
        <taxon>Pseudomonadati</taxon>
        <taxon>Pseudomonadota</taxon>
        <taxon>Alphaproteobacteria</taxon>
        <taxon>Sphingomonadales</taxon>
        <taxon>Sphingomonadaceae</taxon>
        <taxon>Sphingomonas</taxon>
    </lineage>
</organism>
<dbReference type="AlphaFoldDB" id="A0A2K8MK02"/>
<evidence type="ECO:0000313" key="3">
    <source>
        <dbReference type="Proteomes" id="UP000229081"/>
    </source>
</evidence>
<dbReference type="SMART" id="SM00935">
    <property type="entry name" value="OmpH"/>
    <property type="match status" value="1"/>
</dbReference>
<feature type="signal peptide" evidence="1">
    <location>
        <begin position="1"/>
        <end position="21"/>
    </location>
</feature>
<accession>A0A2K8MK02</accession>
<feature type="chain" id="PRO_5014622821" description="OmpH family outer membrane protein" evidence="1">
    <location>
        <begin position="22"/>
        <end position="203"/>
    </location>
</feature>
<gene>
    <name evidence="2" type="ORF">CVN68_21455</name>
</gene>
<sequence>MNVRIFIAATALLGAASSVVAQTTGGTGAAATPAAQPLGGPLVAGVCLLSREAIYANAVVGKSVSARLQELARAAQAEIDAERKPLEAEAKALEGKPETPQLAPRRQALVSKWQALQLKAAHNGREIEATRGKALMRIATAAQPVIAQVYGQKKCGLLFDRGSALGGNFGNDLTVDVVKGLDATVLTIPVERERLPQQAAGAQ</sequence>